<keyword evidence="4" id="KW-0227">DNA damage</keyword>
<dbReference type="GO" id="GO:0000725">
    <property type="term" value="P:recombinational repair"/>
    <property type="evidence" value="ECO:0007669"/>
    <property type="project" value="TreeGrafter"/>
</dbReference>
<accession>A0A2H0UV58</accession>
<reference evidence="19" key="1">
    <citation type="submission" date="2017-09" db="EMBL/GenBank/DDBJ databases">
        <title>Depth-based differentiation of microbial function through sediment-hosted aquifers and enrichment of novel symbionts in the deep terrestrial subsurface.</title>
        <authorList>
            <person name="Probst A.J."/>
            <person name="Ladd B."/>
            <person name="Jarett J.K."/>
            <person name="Geller-Mcgrath D.E."/>
            <person name="Sieber C.M.K."/>
            <person name="Emerson J.B."/>
            <person name="Anantharaman K."/>
            <person name="Thomas B.C."/>
            <person name="Malmstrom R."/>
            <person name="Stieglmeier M."/>
            <person name="Klingl A."/>
            <person name="Woyke T."/>
            <person name="Ryan C.M."/>
            <person name="Banfield J.F."/>
        </authorList>
    </citation>
    <scope>NUCLEOTIDE SEQUENCE [LARGE SCALE GENOMIC DNA]</scope>
</reference>
<dbReference type="Proteomes" id="UP000230132">
    <property type="component" value="Unassembled WGS sequence"/>
</dbReference>
<dbReference type="Pfam" id="PF12705">
    <property type="entry name" value="PDDEXK_1"/>
    <property type="match status" value="1"/>
</dbReference>
<keyword evidence="10" id="KW-0234">DNA repair</keyword>
<comment type="similarity">
    <text evidence="1">Belongs to the helicase family. UvrD subfamily.</text>
</comment>
<keyword evidence="2" id="KW-0540">Nuclease</keyword>
<evidence type="ECO:0000259" key="17">
    <source>
        <dbReference type="PROSITE" id="PS51217"/>
    </source>
</evidence>
<dbReference type="InterPro" id="IPR011335">
    <property type="entry name" value="Restrct_endonuc-II-like"/>
</dbReference>
<evidence type="ECO:0000256" key="14">
    <source>
        <dbReference type="ARBA" id="ARBA00048988"/>
    </source>
</evidence>
<dbReference type="InterPro" id="IPR027417">
    <property type="entry name" value="P-loop_NTPase"/>
</dbReference>
<keyword evidence="6 15" id="KW-0347">Helicase</keyword>
<evidence type="ECO:0000256" key="13">
    <source>
        <dbReference type="ARBA" id="ARBA00034808"/>
    </source>
</evidence>
<dbReference type="Pfam" id="PF00580">
    <property type="entry name" value="UvrD-helicase"/>
    <property type="match status" value="1"/>
</dbReference>
<sequence>MPFDLKQLNKEQVLAVRHKEGPLLIVAGAGTGKTTVIAKRFVYLIEQKLALPEEILALTFTEKAAGEMEERVENMLEIGFADLWISTFHSFCEKILRNEGLKIGLSTDFKLIQPTSAWMLLRENLAELDLNYYKPLGNPSRFLHGLLSHFSKCKDQGITPENYLEYAQNLKTNLTDLPENFDIEQIKEQAEAFHFYQQLLLKHNLVDFGDLLNYTLLLFEKRPFILQKYQKKFKYILVDEFQDTNFIQYQLVKLLAGKKANLTACGDDLQAIYRFRGASFANLVQFKKDFPKTAEISLIRNYRSCQSILDLAYSFIKDNDPLRNKYFTNLETKLKAQTKETGAVEHFYLRSLEVEAQKVAEKIIELKNKEKGLSLSDFAILVRANDTAQPFCRALERAGIAFQFLANKGLYQKPIIIDTIAYFKLLDNYHESSALFRVLHLPFFEFKSEQIMLISNYASKKTKSLFEALKELYLIKGISRETKEKAIFLLGLLEKHQQMAKEKNVSEIFVQFVRESGYLKYILDNEDKPQIDSLNLFYEKLKTFEQESLSSRLSDFMEKFSLELESGEEGDLIFDLEEGPDLVQIMTIHAAKGLEFKYVFLVSMVNLRFPSTERHDKIEIPPDLLKEKPPEGDVHLQEERRLCYVAMTRAKNGLFFTSSLNYGGKQKKKLSRFLIEMGFNQEAKSKAQTKNDFKAEPQELESIVLEENSLFLPNKFSFSQLNEFEQCPLKYKYKYVYKLFPKGKAVFSFGTTIHNTLQKFLKLKNEKIIALDLFGNEKEENKNKAGLKDLLEIYEKSWLDDWYESKKQKQNYRKLGETILKSFYEKAEKDPPQVFTFDDGSLALEVPFALDIEGYNLRGRIDRIDQTKEGVIIIDYKTGKAKEKLEKSDKEQLLLYQIAVREVYGLEVAQLKYNYLEEGREVAFLGKEQEMEEFKAKIVNKIEKIRQGQFPPTPGFNCQFCDFHDICPSAQKP</sequence>
<protein>
    <recommendedName>
        <fullName evidence="13">DNA 3'-5' helicase</fullName>
        <ecNumber evidence="13">5.6.2.4</ecNumber>
    </recommendedName>
</protein>
<dbReference type="GO" id="GO:0005829">
    <property type="term" value="C:cytosol"/>
    <property type="evidence" value="ECO:0007669"/>
    <property type="project" value="TreeGrafter"/>
</dbReference>
<dbReference type="PROSITE" id="PS51198">
    <property type="entry name" value="UVRD_HELICASE_ATP_BIND"/>
    <property type="match status" value="1"/>
</dbReference>
<evidence type="ECO:0000256" key="12">
    <source>
        <dbReference type="ARBA" id="ARBA00034617"/>
    </source>
</evidence>
<keyword evidence="7" id="KW-0269">Exonuclease</keyword>
<evidence type="ECO:0000256" key="3">
    <source>
        <dbReference type="ARBA" id="ARBA00022741"/>
    </source>
</evidence>
<dbReference type="Pfam" id="PF13361">
    <property type="entry name" value="UvrD_C"/>
    <property type="match status" value="1"/>
</dbReference>
<dbReference type="InterPro" id="IPR011604">
    <property type="entry name" value="PDDEXK-like_dom_sf"/>
</dbReference>
<dbReference type="GO" id="GO:0004527">
    <property type="term" value="F:exonuclease activity"/>
    <property type="evidence" value="ECO:0007669"/>
    <property type="project" value="UniProtKB-KW"/>
</dbReference>
<evidence type="ECO:0000256" key="15">
    <source>
        <dbReference type="PROSITE-ProRule" id="PRU00560"/>
    </source>
</evidence>
<evidence type="ECO:0000256" key="4">
    <source>
        <dbReference type="ARBA" id="ARBA00022763"/>
    </source>
</evidence>
<evidence type="ECO:0000313" key="18">
    <source>
        <dbReference type="EMBL" id="PIR90708.1"/>
    </source>
</evidence>
<evidence type="ECO:0000256" key="10">
    <source>
        <dbReference type="ARBA" id="ARBA00023204"/>
    </source>
</evidence>
<evidence type="ECO:0000256" key="9">
    <source>
        <dbReference type="ARBA" id="ARBA00023125"/>
    </source>
</evidence>
<feature type="binding site" evidence="15">
    <location>
        <begin position="27"/>
        <end position="34"/>
    </location>
    <ligand>
        <name>ATP</name>
        <dbReference type="ChEBI" id="CHEBI:30616"/>
    </ligand>
</feature>
<comment type="catalytic activity">
    <reaction evidence="14">
        <text>ATP + H2O = ADP + phosphate + H(+)</text>
        <dbReference type="Rhea" id="RHEA:13065"/>
        <dbReference type="ChEBI" id="CHEBI:15377"/>
        <dbReference type="ChEBI" id="CHEBI:15378"/>
        <dbReference type="ChEBI" id="CHEBI:30616"/>
        <dbReference type="ChEBI" id="CHEBI:43474"/>
        <dbReference type="ChEBI" id="CHEBI:456216"/>
        <dbReference type="EC" id="5.6.2.4"/>
    </reaction>
</comment>
<dbReference type="Gene3D" id="1.10.486.10">
    <property type="entry name" value="PCRA, domain 4"/>
    <property type="match status" value="1"/>
</dbReference>
<evidence type="ECO:0000259" key="16">
    <source>
        <dbReference type="PROSITE" id="PS51198"/>
    </source>
</evidence>
<evidence type="ECO:0000256" key="8">
    <source>
        <dbReference type="ARBA" id="ARBA00022840"/>
    </source>
</evidence>
<dbReference type="InterPro" id="IPR014016">
    <property type="entry name" value="UvrD-like_ATP-bd"/>
</dbReference>
<dbReference type="Gene3D" id="1.10.10.160">
    <property type="match status" value="1"/>
</dbReference>
<comment type="caution">
    <text evidence="18">The sequence shown here is derived from an EMBL/GenBank/DDBJ whole genome shotgun (WGS) entry which is preliminary data.</text>
</comment>
<keyword evidence="5 15" id="KW-0378">Hydrolase</keyword>
<dbReference type="InterPro" id="IPR000212">
    <property type="entry name" value="DNA_helicase_UvrD/REP"/>
</dbReference>
<evidence type="ECO:0000256" key="5">
    <source>
        <dbReference type="ARBA" id="ARBA00022801"/>
    </source>
</evidence>
<dbReference type="Gene3D" id="3.40.50.300">
    <property type="entry name" value="P-loop containing nucleotide triphosphate hydrolases"/>
    <property type="match status" value="2"/>
</dbReference>
<feature type="domain" description="UvrD-like helicase C-terminal" evidence="17">
    <location>
        <begin position="306"/>
        <end position="593"/>
    </location>
</feature>
<feature type="domain" description="UvrD-like helicase ATP-binding" evidence="16">
    <location>
        <begin position="6"/>
        <end position="305"/>
    </location>
</feature>
<dbReference type="InterPro" id="IPR014017">
    <property type="entry name" value="DNA_helicase_UvrD-like_C"/>
</dbReference>
<dbReference type="GO" id="GO:0003677">
    <property type="term" value="F:DNA binding"/>
    <property type="evidence" value="ECO:0007669"/>
    <property type="project" value="UniProtKB-KW"/>
</dbReference>
<evidence type="ECO:0000256" key="11">
    <source>
        <dbReference type="ARBA" id="ARBA00023235"/>
    </source>
</evidence>
<name>A0A2H0UV58_9BACT</name>
<dbReference type="InterPro" id="IPR013986">
    <property type="entry name" value="DExx_box_DNA_helicase_dom_sf"/>
</dbReference>
<dbReference type="SUPFAM" id="SSF52540">
    <property type="entry name" value="P-loop containing nucleoside triphosphate hydrolases"/>
    <property type="match status" value="1"/>
</dbReference>
<dbReference type="EC" id="5.6.2.4" evidence="13"/>
<keyword evidence="3 15" id="KW-0547">Nucleotide-binding</keyword>
<dbReference type="PANTHER" id="PTHR11070">
    <property type="entry name" value="UVRD / RECB / PCRA DNA HELICASE FAMILY MEMBER"/>
    <property type="match status" value="1"/>
</dbReference>
<evidence type="ECO:0000256" key="7">
    <source>
        <dbReference type="ARBA" id="ARBA00022839"/>
    </source>
</evidence>
<evidence type="ECO:0000256" key="1">
    <source>
        <dbReference type="ARBA" id="ARBA00009922"/>
    </source>
</evidence>
<dbReference type="GO" id="GO:0043138">
    <property type="term" value="F:3'-5' DNA helicase activity"/>
    <property type="evidence" value="ECO:0007669"/>
    <property type="project" value="UniProtKB-EC"/>
</dbReference>
<dbReference type="PANTHER" id="PTHR11070:SF2">
    <property type="entry name" value="ATP-DEPENDENT DNA HELICASE SRS2"/>
    <property type="match status" value="1"/>
</dbReference>
<dbReference type="EMBL" id="PFAX01000006">
    <property type="protein sequence ID" value="PIR90708.1"/>
    <property type="molecule type" value="Genomic_DNA"/>
</dbReference>
<dbReference type="PROSITE" id="PS51217">
    <property type="entry name" value="UVRD_HELICASE_CTER"/>
    <property type="match status" value="1"/>
</dbReference>
<dbReference type="CDD" id="cd17932">
    <property type="entry name" value="DEXQc_UvrD"/>
    <property type="match status" value="1"/>
</dbReference>
<evidence type="ECO:0000313" key="19">
    <source>
        <dbReference type="Proteomes" id="UP000230132"/>
    </source>
</evidence>
<organism evidence="18 19">
    <name type="scientific">bacterium (Candidatus Gribaldobacteria) CG10_big_fil_rev_8_21_14_0_10_37_21</name>
    <dbReference type="NCBI Taxonomy" id="2014275"/>
    <lineage>
        <taxon>Bacteria</taxon>
        <taxon>Candidatus Gribaldobacteria</taxon>
    </lineage>
</organism>
<comment type="catalytic activity">
    <reaction evidence="12">
        <text>Couples ATP hydrolysis with the unwinding of duplex DNA by translocating in the 3'-5' direction.</text>
        <dbReference type="EC" id="5.6.2.4"/>
    </reaction>
</comment>
<evidence type="ECO:0000256" key="6">
    <source>
        <dbReference type="ARBA" id="ARBA00022806"/>
    </source>
</evidence>
<dbReference type="InterPro" id="IPR038726">
    <property type="entry name" value="PDDEXK_AddAB-type"/>
</dbReference>
<proteinExistence type="inferred from homology"/>
<evidence type="ECO:0000256" key="2">
    <source>
        <dbReference type="ARBA" id="ARBA00022722"/>
    </source>
</evidence>
<keyword evidence="9" id="KW-0238">DNA-binding</keyword>
<dbReference type="AlphaFoldDB" id="A0A2H0UV58"/>
<dbReference type="GO" id="GO:0005524">
    <property type="term" value="F:ATP binding"/>
    <property type="evidence" value="ECO:0007669"/>
    <property type="project" value="UniProtKB-UniRule"/>
</dbReference>
<dbReference type="SUPFAM" id="SSF52980">
    <property type="entry name" value="Restriction endonuclease-like"/>
    <property type="match status" value="1"/>
</dbReference>
<keyword evidence="8 15" id="KW-0067">ATP-binding</keyword>
<dbReference type="Gene3D" id="3.90.320.10">
    <property type="match status" value="1"/>
</dbReference>
<keyword evidence="11" id="KW-0413">Isomerase</keyword>
<gene>
    <name evidence="18" type="ORF">COU05_00490</name>
</gene>